<keyword evidence="3" id="KW-1185">Reference proteome</keyword>
<reference evidence="2 3" key="1">
    <citation type="submission" date="2015-10" db="EMBL/GenBank/DDBJ databases">
        <title>Transcriptomic analysis of a linuron degrading triple-species bacterial consortium.</title>
        <authorList>
            <person name="Albers P."/>
        </authorList>
    </citation>
    <scope>NUCLEOTIDE SEQUENCE [LARGE SCALE GENOMIC DNA]</scope>
    <source>
        <strain evidence="2 3">WDL6</strain>
    </source>
</reference>
<name>A0A109BCX0_HYPSL</name>
<dbReference type="EMBL" id="LMTR01000073">
    <property type="protein sequence ID" value="KWT66309.1"/>
    <property type="molecule type" value="Genomic_DNA"/>
</dbReference>
<dbReference type="RefSeq" id="WP_245281927.1">
    <property type="nucleotide sequence ID" value="NZ_LMTR01000073.1"/>
</dbReference>
<evidence type="ECO:0000313" key="2">
    <source>
        <dbReference type="EMBL" id="KWT66309.1"/>
    </source>
</evidence>
<dbReference type="SUPFAM" id="SSF50952">
    <property type="entry name" value="Soluble quinoprotein glucose dehydrogenase"/>
    <property type="match status" value="1"/>
</dbReference>
<dbReference type="PANTHER" id="PTHR19328:SF75">
    <property type="entry name" value="ALDOSE SUGAR DEHYDROGENASE YLII"/>
    <property type="match status" value="1"/>
</dbReference>
<dbReference type="STRING" id="121290.APY04_2505"/>
<protein>
    <submittedName>
        <fullName evidence="2">PQQ-dependent oxidoreductase, gdhB family</fullName>
    </submittedName>
</protein>
<comment type="caution">
    <text evidence="2">The sequence shown here is derived from an EMBL/GenBank/DDBJ whole genome shotgun (WGS) entry which is preliminary data.</text>
</comment>
<proteinExistence type="predicted"/>
<dbReference type="AlphaFoldDB" id="A0A109BCX0"/>
<feature type="domain" description="Glucose/Sorbosone dehydrogenase" evidence="1">
    <location>
        <begin position="35"/>
        <end position="364"/>
    </location>
</feature>
<dbReference type="Gene3D" id="2.120.10.30">
    <property type="entry name" value="TolB, C-terminal domain"/>
    <property type="match status" value="1"/>
</dbReference>
<evidence type="ECO:0000259" key="1">
    <source>
        <dbReference type="Pfam" id="PF07995"/>
    </source>
</evidence>
<gene>
    <name evidence="2" type="ORF">APY04_2505</name>
</gene>
<dbReference type="InterPro" id="IPR012938">
    <property type="entry name" value="Glc/Sorbosone_DH"/>
</dbReference>
<dbReference type="PATRIC" id="fig|121290.4.peg.407"/>
<dbReference type="InterPro" id="IPR011042">
    <property type="entry name" value="6-blade_b-propeller_TolB-like"/>
</dbReference>
<dbReference type="Pfam" id="PF07995">
    <property type="entry name" value="GSDH"/>
    <property type="match status" value="1"/>
</dbReference>
<evidence type="ECO:0000313" key="3">
    <source>
        <dbReference type="Proteomes" id="UP000059074"/>
    </source>
</evidence>
<organism evidence="2 3">
    <name type="scientific">Hyphomicrobium sulfonivorans</name>
    <dbReference type="NCBI Taxonomy" id="121290"/>
    <lineage>
        <taxon>Bacteria</taxon>
        <taxon>Pseudomonadati</taxon>
        <taxon>Pseudomonadota</taxon>
        <taxon>Alphaproteobacteria</taxon>
        <taxon>Hyphomicrobiales</taxon>
        <taxon>Hyphomicrobiaceae</taxon>
        <taxon>Hyphomicrobium</taxon>
    </lineage>
</organism>
<accession>A0A109BCX0</accession>
<dbReference type="InterPro" id="IPR011041">
    <property type="entry name" value="Quinoprot_gluc/sorb_DH_b-prop"/>
</dbReference>
<dbReference type="Proteomes" id="UP000059074">
    <property type="component" value="Unassembled WGS sequence"/>
</dbReference>
<dbReference type="PANTHER" id="PTHR19328">
    <property type="entry name" value="HEDGEHOG-INTERACTING PROTEIN"/>
    <property type="match status" value="1"/>
</dbReference>
<sequence length="375" mass="40022">MLIGAGAPVVWAAQTDAPAPAKSSNIKVSAFASGLENPWGMQFLPDGRLLVTERPGRLRYIAKDGRLSAPIAGVPDVAAVNQGGLLDVLLAPDFEKTGTIYLSYGEPREDGTNSTAVARAKLVADGDTGRLEDLKVIFRQEPSADSGHHFGSRLVWGKDGTLFITTGDRNKLRPEAQNPANTVGKIVRINADGSIPADNPKLPGWAPEVWSIGHRSVQGAAIRPDNGKLYTLEHGPRGGDELNHPEAGKNYGWPIITYGKEYIGGSIGEGTAKEGLEQPVYYWVPSIAVSNLAFYDGDLFPEWKGNALVGGLAGTRVERLVLNGDDVVAAEVLLEDQGKRIRDVRQGPDGAIWLLADDTGEVLRVTPAEAAPKPE</sequence>